<dbReference type="Pfam" id="PF03413">
    <property type="entry name" value="PepSY"/>
    <property type="match status" value="1"/>
</dbReference>
<evidence type="ECO:0000259" key="2">
    <source>
        <dbReference type="Pfam" id="PF14620"/>
    </source>
</evidence>
<dbReference type="STRING" id="284581.AMD01_15260"/>
<evidence type="ECO:0000259" key="1">
    <source>
        <dbReference type="Pfam" id="PF03413"/>
    </source>
</evidence>
<reference evidence="5" key="1">
    <citation type="submission" date="2015-08" db="EMBL/GenBank/DDBJ databases">
        <title>Fjat-14210 dsm16467.</title>
        <authorList>
            <person name="Liu B."/>
            <person name="Wang J."/>
            <person name="Zhu Y."/>
            <person name="Liu G."/>
            <person name="Chen Q."/>
            <person name="Chen Z."/>
            <person name="Lan J."/>
            <person name="Che J."/>
            <person name="Ge C."/>
            <person name="Shi H."/>
            <person name="Pan Z."/>
            <person name="Liu X."/>
        </authorList>
    </citation>
    <scope>NUCLEOTIDE SEQUENCE [LARGE SCALE GENOMIC DNA]</scope>
    <source>
        <strain evidence="5">DSM 16467</strain>
    </source>
</reference>
<dbReference type="GO" id="GO:0009847">
    <property type="term" value="P:spore germination"/>
    <property type="evidence" value="ECO:0007669"/>
    <property type="project" value="InterPro"/>
</dbReference>
<evidence type="ECO:0000313" key="5">
    <source>
        <dbReference type="Proteomes" id="UP000037558"/>
    </source>
</evidence>
<dbReference type="InterPro" id="IPR014239">
    <property type="entry name" value="YpeB_PepSY1-2"/>
</dbReference>
<dbReference type="PATRIC" id="fig|284581.3.peg.4126"/>
<dbReference type="RefSeq" id="WP_053402287.1">
    <property type="nucleotide sequence ID" value="NZ_JAMAUM010000004.1"/>
</dbReference>
<dbReference type="OrthoDB" id="2372097at2"/>
<dbReference type="Proteomes" id="UP000037558">
    <property type="component" value="Unassembled WGS sequence"/>
</dbReference>
<dbReference type="Pfam" id="PF14620">
    <property type="entry name" value="YPEB_PepSY1-2"/>
    <property type="match status" value="1"/>
</dbReference>
<dbReference type="AlphaFoldDB" id="A0A0M0L098"/>
<dbReference type="Pfam" id="PF20769">
    <property type="entry name" value="YPEB_N"/>
    <property type="match status" value="1"/>
</dbReference>
<comment type="caution">
    <text evidence="4">The sequence shown here is derived from an EMBL/GenBank/DDBJ whole genome shotgun (WGS) entry which is preliminary data.</text>
</comment>
<accession>A0A0M0L098</accession>
<dbReference type="InterPro" id="IPR048402">
    <property type="entry name" value="YpeB_N"/>
</dbReference>
<protein>
    <submittedName>
        <fullName evidence="4">Sporulation protein</fullName>
    </submittedName>
</protein>
<dbReference type="NCBIfam" id="TIGR02889">
    <property type="entry name" value="spore_YpeB"/>
    <property type="match status" value="1"/>
</dbReference>
<proteinExistence type="predicted"/>
<keyword evidence="5" id="KW-1185">Reference proteome</keyword>
<feature type="domain" description="PepSY" evidence="1">
    <location>
        <begin position="376"/>
        <end position="435"/>
    </location>
</feature>
<organism evidence="4 5">
    <name type="scientific">Priestia koreensis</name>
    <dbReference type="NCBI Taxonomy" id="284581"/>
    <lineage>
        <taxon>Bacteria</taxon>
        <taxon>Bacillati</taxon>
        <taxon>Bacillota</taxon>
        <taxon>Bacilli</taxon>
        <taxon>Bacillales</taxon>
        <taxon>Bacillaceae</taxon>
        <taxon>Priestia</taxon>
    </lineage>
</organism>
<evidence type="ECO:0000259" key="3">
    <source>
        <dbReference type="Pfam" id="PF20769"/>
    </source>
</evidence>
<sequence>MIRNILIVILAVGVIGVGYWGYTEHQQKTAVLMQAENNYQRAFHDLTYEMDLLNNKIGNTLAMSSKESLSPALAEVWRLTSEAQENVGQLPLALLPFNKTEDFLANVGNFSYRAAVRDLSKEPLSNDEYKTLKSLYKTSTDIQNELRHVQKLVLSENLRWMDVELALATNEKTEDNTIVDGLKTVEKSMEGYDESDFGPSFVTVSQQNQDFSQLKGKKISKEQAKQVARSFLTLKGNEKITVTESGKESKYDAYSLTIKDPDTKNEIYMDVTKKGGYPIWILSTEDSKKTNISLNQAMEKSNKFLKKQRFVSLVMAESTQYDNTGVFTYVEEQDGVWIYPDAVKMKVSLENGNIVGFSAKEFLLTHRLRKIPKPELTKQEAVKKINENVKIMEDRLAIINNDLNEEVLCYEFLGTINDDTYRIFVNAKTGREEKVDKLKNPEALYDRS</sequence>
<evidence type="ECO:0000313" key="4">
    <source>
        <dbReference type="EMBL" id="KOO44078.1"/>
    </source>
</evidence>
<gene>
    <name evidence="4" type="ORF">AMD01_15260</name>
</gene>
<dbReference type="InterPro" id="IPR025711">
    <property type="entry name" value="PepSY"/>
</dbReference>
<feature type="domain" description="Sporulation protein YpeB N-terminal" evidence="3">
    <location>
        <begin position="27"/>
        <end position="162"/>
    </location>
</feature>
<feature type="domain" description="Sporulation protein YpeB PepSY1 and PepSY2" evidence="2">
    <location>
        <begin position="180"/>
        <end position="372"/>
    </location>
</feature>
<name>A0A0M0L098_9BACI</name>
<dbReference type="EMBL" id="LILC01000019">
    <property type="protein sequence ID" value="KOO44078.1"/>
    <property type="molecule type" value="Genomic_DNA"/>
</dbReference>